<reference evidence="9 12" key="2">
    <citation type="submission" date="2020-12" db="EMBL/GenBank/DDBJ databases">
        <title>Genomic analysis of Staphylococcus felis from a cat with skin infection.</title>
        <authorList>
            <person name="Aslantas O."/>
            <person name="Keskin O."/>
            <person name="Buyukaltay K."/>
            <person name="Gullu Yucetepe A."/>
        </authorList>
    </citation>
    <scope>NUCLEOTIDE SEQUENCE [LARGE SCALE GENOMIC DNA]</scope>
    <source>
        <strain evidence="9 12">HARRANVET</strain>
    </source>
</reference>
<evidence type="ECO:0000256" key="3">
    <source>
        <dbReference type="ARBA" id="ARBA00022448"/>
    </source>
</evidence>
<evidence type="ECO:0000256" key="2">
    <source>
        <dbReference type="ARBA" id="ARBA00005551"/>
    </source>
</evidence>
<keyword evidence="12" id="KW-1185">Reference proteome</keyword>
<comment type="caution">
    <text evidence="10">The sequence shown here is derived from an EMBL/GenBank/DDBJ whole genome shotgun (WGS) entry which is preliminary data.</text>
</comment>
<dbReference type="EMBL" id="QKYD01000159">
    <property type="protein sequence ID" value="REI19423.1"/>
    <property type="molecule type" value="Genomic_DNA"/>
</dbReference>
<dbReference type="Proteomes" id="UP000597038">
    <property type="component" value="Unassembled WGS sequence"/>
</dbReference>
<accession>A0AAX1RTY3</accession>
<evidence type="ECO:0000256" key="4">
    <source>
        <dbReference type="ARBA" id="ARBA00022692"/>
    </source>
</evidence>
<keyword evidence="5 7" id="KW-1133">Transmembrane helix</keyword>
<protein>
    <submittedName>
        <fullName evidence="10">Cation:proton antiporter</fullName>
    </submittedName>
</protein>
<dbReference type="Gene3D" id="1.20.1530.20">
    <property type="match status" value="1"/>
</dbReference>
<organism evidence="10 11">
    <name type="scientific">Staphylococcus felis</name>
    <dbReference type="NCBI Taxonomy" id="46127"/>
    <lineage>
        <taxon>Bacteria</taxon>
        <taxon>Bacillati</taxon>
        <taxon>Bacillota</taxon>
        <taxon>Bacilli</taxon>
        <taxon>Bacillales</taxon>
        <taxon>Staphylococcaceae</taxon>
        <taxon>Staphylococcus</taxon>
    </lineage>
</organism>
<keyword evidence="3" id="KW-0813">Transport</keyword>
<gene>
    <name evidence="10" type="ORF">DOS76_10985</name>
    <name evidence="9" type="ORF">I9026_12105</name>
</gene>
<name>A0AAX1RTY3_9STAP</name>
<feature type="transmembrane region" description="Helical" evidence="7">
    <location>
        <begin position="114"/>
        <end position="133"/>
    </location>
</feature>
<feature type="transmembrane region" description="Helical" evidence="7">
    <location>
        <begin position="176"/>
        <end position="196"/>
    </location>
</feature>
<feature type="transmembrane region" description="Helical" evidence="7">
    <location>
        <begin position="145"/>
        <end position="170"/>
    </location>
</feature>
<dbReference type="GO" id="GO:1902600">
    <property type="term" value="P:proton transmembrane transport"/>
    <property type="evidence" value="ECO:0007669"/>
    <property type="project" value="InterPro"/>
</dbReference>
<dbReference type="Pfam" id="PF00999">
    <property type="entry name" value="Na_H_Exchanger"/>
    <property type="match status" value="1"/>
</dbReference>
<feature type="transmembrane region" description="Helical" evidence="7">
    <location>
        <begin position="351"/>
        <end position="370"/>
    </location>
</feature>
<evidence type="ECO:0000256" key="6">
    <source>
        <dbReference type="ARBA" id="ARBA00023136"/>
    </source>
</evidence>
<dbReference type="GO" id="GO:0015297">
    <property type="term" value="F:antiporter activity"/>
    <property type="evidence" value="ECO:0007669"/>
    <property type="project" value="InterPro"/>
</dbReference>
<evidence type="ECO:0000259" key="8">
    <source>
        <dbReference type="Pfam" id="PF00999"/>
    </source>
</evidence>
<sequence>MAIFDFPILLISGLLLLLLFIGGYIANHFNVPDVIIFLLIGITLGLFIHGTPLIEFAAEVGIVLMFFMLGMEFPIRQLKTMAIRIYKPGLLDLGLSFFVTVGLLLLMHQPLPTALLLGGIVYATSSSITVKLLEKNKRMTTKDSNFLLGLLIFEDIVSPILVAIIASMYLSNAISIGNLSIVLLKIIALLIGAILLGHFVFKRLNQFIEKYISEDFFILFIVSIGLSYAGLALYLGLSEVFGAFLAGIMLAETQKPSALQQTVRNLRDLLMPVFFINFGMTIQLTNGIPMWETLCVLIVWSIFAKLIVGYVGGKQYGLRPQPAIRAGFSFTQRGEFSIIIAAFASAQIKTFSGIFILISAIIGVALFQYAPQIAKKLTKQKTIKNKTTPLP</sequence>
<dbReference type="Proteomes" id="UP000256337">
    <property type="component" value="Unassembled WGS sequence"/>
</dbReference>
<feature type="domain" description="Cation/H+ exchanger transmembrane" evidence="8">
    <location>
        <begin position="17"/>
        <end position="366"/>
    </location>
</feature>
<comment type="subcellular location">
    <subcellularLocation>
        <location evidence="1">Membrane</location>
        <topology evidence="1">Multi-pass membrane protein</topology>
    </subcellularLocation>
</comment>
<feature type="transmembrane region" description="Helical" evidence="7">
    <location>
        <begin position="216"/>
        <end position="249"/>
    </location>
</feature>
<dbReference type="PANTHER" id="PTHR42751">
    <property type="entry name" value="SODIUM/HYDROGEN EXCHANGER FAMILY/TRKA DOMAIN PROTEIN"/>
    <property type="match status" value="1"/>
</dbReference>
<keyword evidence="4 7" id="KW-0812">Transmembrane</keyword>
<evidence type="ECO:0000313" key="9">
    <source>
        <dbReference type="EMBL" id="MBH9582114.1"/>
    </source>
</evidence>
<dbReference type="RefSeq" id="WP_115856366.1">
    <property type="nucleotide sequence ID" value="NZ_CAJUZR010000013.1"/>
</dbReference>
<reference evidence="10 11" key="1">
    <citation type="journal article" date="2018" name="Vet. Microbiol.">
        <title>Characterisation of Staphylococcus felis isolated from cats using whole genome sequencing.</title>
        <authorList>
            <person name="Worthing K."/>
            <person name="Pang S."/>
            <person name="Trott D.J."/>
            <person name="Abraham S."/>
            <person name="Coombs G.W."/>
            <person name="Jordan D."/>
            <person name="McIntyre L."/>
            <person name="Davies M.R."/>
            <person name="Norris J."/>
        </authorList>
    </citation>
    <scope>NUCLEOTIDE SEQUENCE [LARGE SCALE GENOMIC DNA]</scope>
    <source>
        <strain evidence="10 11">F25</strain>
    </source>
</reference>
<proteinExistence type="inferred from homology"/>
<feature type="transmembrane region" description="Helical" evidence="7">
    <location>
        <begin position="90"/>
        <end position="108"/>
    </location>
</feature>
<feature type="transmembrane region" description="Helical" evidence="7">
    <location>
        <begin position="294"/>
        <end position="312"/>
    </location>
</feature>
<comment type="similarity">
    <text evidence="2">Belongs to the monovalent cation:proton antiporter 2 (CPA2) transporter (TC 2.A.37) family.</text>
</comment>
<dbReference type="AlphaFoldDB" id="A0AAX1RTY3"/>
<evidence type="ECO:0000313" key="11">
    <source>
        <dbReference type="Proteomes" id="UP000256337"/>
    </source>
</evidence>
<dbReference type="InterPro" id="IPR038770">
    <property type="entry name" value="Na+/solute_symporter_sf"/>
</dbReference>
<evidence type="ECO:0000313" key="10">
    <source>
        <dbReference type="EMBL" id="REI19423.1"/>
    </source>
</evidence>
<keyword evidence="6 7" id="KW-0472">Membrane</keyword>
<dbReference type="GO" id="GO:0016020">
    <property type="term" value="C:membrane"/>
    <property type="evidence" value="ECO:0007669"/>
    <property type="project" value="UniProtKB-SubCell"/>
</dbReference>
<dbReference type="InterPro" id="IPR006153">
    <property type="entry name" value="Cation/H_exchanger_TM"/>
</dbReference>
<dbReference type="EMBL" id="JAEDAQ010000032">
    <property type="protein sequence ID" value="MBH9582114.1"/>
    <property type="molecule type" value="Genomic_DNA"/>
</dbReference>
<evidence type="ECO:0000256" key="7">
    <source>
        <dbReference type="SAM" id="Phobius"/>
    </source>
</evidence>
<evidence type="ECO:0000256" key="1">
    <source>
        <dbReference type="ARBA" id="ARBA00004141"/>
    </source>
</evidence>
<dbReference type="PANTHER" id="PTHR42751:SF6">
    <property type="entry name" value="CONSERVED INTEGRAL MEMBRANE TRANSPORT PROTEIN-RELATED"/>
    <property type="match status" value="1"/>
</dbReference>
<evidence type="ECO:0000313" key="12">
    <source>
        <dbReference type="Proteomes" id="UP000597038"/>
    </source>
</evidence>
<evidence type="ECO:0000256" key="5">
    <source>
        <dbReference type="ARBA" id="ARBA00022989"/>
    </source>
</evidence>
<feature type="transmembrane region" description="Helical" evidence="7">
    <location>
        <begin position="60"/>
        <end position="78"/>
    </location>
</feature>
<feature type="transmembrane region" description="Helical" evidence="7">
    <location>
        <begin position="34"/>
        <end position="54"/>
    </location>
</feature>
<feature type="transmembrane region" description="Helical" evidence="7">
    <location>
        <begin position="6"/>
        <end position="27"/>
    </location>
</feature>